<dbReference type="PROSITE" id="PS50268">
    <property type="entry name" value="CADHERIN_2"/>
    <property type="match status" value="5"/>
</dbReference>
<dbReference type="SMART" id="SM00710">
    <property type="entry name" value="PbH1"/>
    <property type="match status" value="17"/>
</dbReference>
<dbReference type="InterPro" id="IPR015919">
    <property type="entry name" value="Cadherin-like_sf"/>
</dbReference>
<dbReference type="PROSITE" id="PS00330">
    <property type="entry name" value="HEMOLYSIN_CALCIUM"/>
    <property type="match status" value="6"/>
</dbReference>
<dbReference type="InterPro" id="IPR018222">
    <property type="entry name" value="Nuclear_transport_factor_2_euk"/>
</dbReference>
<evidence type="ECO:0000256" key="2">
    <source>
        <dbReference type="ARBA" id="ARBA00022692"/>
    </source>
</evidence>
<dbReference type="InterPro" id="IPR018511">
    <property type="entry name" value="Hemolysin-typ_Ca-bd_CS"/>
</dbReference>
<sequence length="1902" mass="199236">MSNNSFLRQTATTIVFIDASLSDYHTLQAGIIEGVKTVIISPEQDGIEQVSQILQQHPHITTIHILSHGAPGCLYLGNSQLNLTNIHNYTQQLQHWQPQNILLYGCNVAAGDAGAEFIHKLHQITNATISASTTKTGNAALGGNWQLEVNIPATDEINPVKNLSPTRREALNIPPSLLGKGVRGLGSVFNAHTLYSYQGVFAPTLVGVWDFLSYANAVTVVGNYAYAVGDTLDIIDITDRAKPVVKGSYKISNGQGVQVVGNYAYVADSSSGLQIIDISNPTALTLKGNYDTSGSAYDVQIVGNYAYVADGASGLQIIDISNPTAPTLKGNYNTSGSANGVQVVGNYAYVADGASGLQIIDISNPTTPTLKGNYDTSGLALGVQVVGNYAYVADGGSGLQIIDISNPAAPTIKGNYDTSGSANRVQVVGNYAYVADDYSGLQIIDISNPTTPTLKGNYDTWGWSRDVQVVGNYAYMSNVVELQIIDISNPTTPTPKGSYDTTSNYVYDVQVVGNYAYIADSSLGLQIIDISNPTTPTVKGNYNTSGYAYDVQIVGNYAYVADGDSGLQIIDISNPTAPTFKGNYNTAYTGTAYTGTAYDVQVVGNYAYVATVAGPSKELQIIDITNPTAPTLKGKSSLAASNYSSSTIDIQVVGNYAYVTNYGSGLNILDISNPTTPTLKGNYNTGAGISGVQVVGNYAYVASGGLQIIDISNPTTPTYKGSYNGGIYHATGVQVVGNYAYVASGSGGLNIIDISNPTTPTLKGNYDTSHWAFAVQVVGNYAYVADGWGGLEIINVSEFAPPNQSPTNLALSSSNISENQVIGTVVGNFSSTDPDTGNTFTYSLVTGTGATDNSLFTITNNQLKTNSIFDFETKNSYSIRLRTTDQGGLSFERQLTIGVSNVNETPTNLTLSNNTVAENQVIGTVVGNLTTADPDTGNTFTYSLVVGTGDTNNSLFTISNNQLTTNAVFDFEAKNSYSIRIKTTDQGGLSFERQLTIGVNNVNEAPTDITLSNNLLTVAENQSIGTVIGDFITVDPDGGNTFTYSLVSGAGDIDNALFSTSNSQLKTNTVFDYETRNRYNIRVRSTKQDGLNYEKQLNITITDLNETPINLTLSNNNINENEVIGTVVGNLSSTDPDAGNTFTYSLVTGTGATDNSLFTISGNQLKTNAVFDFETKNSYSIRVKTTDQGGLFFEKQLTIGVSNVNETPTNLTLSNTTIAENQIIGTVVGNLTTTDPDTANTFTYSLVTGNGATDNSLFTITNNQLTTNAVFDFETKNSYSVRLRTKDQGGLFFEKQLIIQVTDLDEPLTNLTTTPQQDIIDAQGENDDIITSILANLQQNDTIKGGNGTDTLIISGGTVNDLISIDTSNTTNQLDIPGTTVFGFERFDLSSFAGTISFDGTTGNDWVKGGTGNDDLTGGDGNDTLNGGAGTDLLSGGDGNDYLNGGTGADLLIGGKGNDTFVVDDIGDIIAEGLNGGIDTVESSITWTLKTNLENLTLQGTTAINGTGNTLNNTITGNTGNNILNGGLGNDTLNGDLGNDTLIGGVGNDSYYVDNTADSITELVGQGLDSVFSTAATYTLSANVENLTLQGTTAINGTGNTLNNIITGNTADNVLTGGTGADTLIGGAGNDSYYVDSTADSITENANEGTDIVFSTVTYTLTTNTENLTLQGTTAINGTGNDLNNIITGNTGNNVLTGGLGNDSLIGGAGNDSYYVDNTADTITELVNQGTDIVFTTVTYTLTPNTENLTLQGTTAINGTGNDLDNTITGNEAANVLTGGLGNDTLTGNAGADTLIGGVGSDSLYLGLNDNVVDNVNYVLGDGTDTVYQFVRGAGGDRLNFTGIANFDVITSGNSTLVRAGDGIIGNAGFGTGQLLVTLFGTSGFNSTNASLNLFGGTFLFS</sequence>
<dbReference type="PRINTS" id="PR00313">
    <property type="entry name" value="CABNDNGRPT"/>
</dbReference>
<dbReference type="Proteomes" id="UP001211249">
    <property type="component" value="Unassembled WGS sequence"/>
</dbReference>
<keyword evidence="3" id="KW-1133">Transmembrane helix</keyword>
<gene>
    <name evidence="8" type="ORF">PN451_04985</name>
</gene>
<name>A0ABT5AEM6_9CYAN</name>
<evidence type="ECO:0000259" key="7">
    <source>
        <dbReference type="PROSITE" id="PS50268"/>
    </source>
</evidence>
<accession>A0ABT5AEM6</accession>
<dbReference type="PANTHER" id="PTHR24028">
    <property type="entry name" value="CADHERIN-87A"/>
    <property type="match status" value="1"/>
</dbReference>
<evidence type="ECO:0000313" key="9">
    <source>
        <dbReference type="Proteomes" id="UP001211249"/>
    </source>
</evidence>
<feature type="domain" description="NTF2" evidence="6">
    <location>
        <begin position="829"/>
        <end position="965"/>
    </location>
</feature>
<feature type="domain" description="Cadherin" evidence="7">
    <location>
        <begin position="1118"/>
        <end position="1210"/>
    </location>
</feature>
<evidence type="ECO:0000313" key="8">
    <source>
        <dbReference type="EMBL" id="MDB9535207.1"/>
    </source>
</evidence>
<dbReference type="SMART" id="SM00112">
    <property type="entry name" value="CA"/>
    <property type="match status" value="5"/>
</dbReference>
<dbReference type="InterPro" id="IPR013211">
    <property type="entry name" value="LVIVD"/>
</dbReference>
<feature type="domain" description="NTF2" evidence="6">
    <location>
        <begin position="1142"/>
        <end position="1267"/>
    </location>
</feature>
<feature type="domain" description="Cadherin" evidence="7">
    <location>
        <begin position="1210"/>
        <end position="1309"/>
    </location>
</feature>
<comment type="subcellular location">
    <subcellularLocation>
        <location evidence="1">Membrane</location>
        <topology evidence="1">Single-pass membrane protein</topology>
    </subcellularLocation>
</comment>
<dbReference type="SUPFAM" id="SSF49313">
    <property type="entry name" value="Cadherin-like"/>
    <property type="match status" value="5"/>
</dbReference>
<dbReference type="InterPro" id="IPR011049">
    <property type="entry name" value="Serralysin-like_metalloprot_C"/>
</dbReference>
<comment type="caution">
    <text evidence="8">The sequence shown here is derived from an EMBL/GenBank/DDBJ whole genome shotgun (WGS) entry which is preliminary data.</text>
</comment>
<evidence type="ECO:0000259" key="6">
    <source>
        <dbReference type="PROSITE" id="PS50177"/>
    </source>
</evidence>
<dbReference type="SUPFAM" id="SSF50969">
    <property type="entry name" value="YVTN repeat-like/Quinoprotein amine dehydrogenase"/>
    <property type="match status" value="2"/>
</dbReference>
<evidence type="ECO:0000256" key="4">
    <source>
        <dbReference type="ARBA" id="ARBA00023180"/>
    </source>
</evidence>
<dbReference type="Pfam" id="PF14252">
    <property type="entry name" value="DUF4347"/>
    <property type="match status" value="1"/>
</dbReference>
<dbReference type="InterPro" id="IPR006626">
    <property type="entry name" value="PbH1"/>
</dbReference>
<dbReference type="Pfam" id="PF08309">
    <property type="entry name" value="LVIVD"/>
    <property type="match status" value="14"/>
</dbReference>
<dbReference type="InterPro" id="IPR002126">
    <property type="entry name" value="Cadherin-like_dom"/>
</dbReference>
<proteinExistence type="predicted"/>
<dbReference type="InterPro" id="IPR025592">
    <property type="entry name" value="DUF4347"/>
</dbReference>
<dbReference type="InterPro" id="IPR001343">
    <property type="entry name" value="Hemolysn_Ca-bd"/>
</dbReference>
<dbReference type="Pfam" id="PF00028">
    <property type="entry name" value="Cadherin"/>
    <property type="match status" value="4"/>
</dbReference>
<dbReference type="PANTHER" id="PTHR24028:SF316">
    <property type="entry name" value="NEURAL-CADHERIN-LIKE"/>
    <property type="match status" value="1"/>
</dbReference>
<organism evidence="8 9">
    <name type="scientific">Dolichospermum planctonicum CS-1226</name>
    <dbReference type="NCBI Taxonomy" id="3021751"/>
    <lineage>
        <taxon>Bacteria</taxon>
        <taxon>Bacillati</taxon>
        <taxon>Cyanobacteriota</taxon>
        <taxon>Cyanophyceae</taxon>
        <taxon>Nostocales</taxon>
        <taxon>Aphanizomenonaceae</taxon>
        <taxon>Dolichospermum</taxon>
        <taxon>Dolichospermum planctonicum</taxon>
    </lineage>
</organism>
<dbReference type="PROSITE" id="PS50177">
    <property type="entry name" value="NTF2_DOMAIN"/>
    <property type="match status" value="2"/>
</dbReference>
<dbReference type="InterPro" id="IPR050174">
    <property type="entry name" value="Protocadherin/Cadherin-CA"/>
</dbReference>
<keyword evidence="2" id="KW-0812">Transmembrane</keyword>
<dbReference type="Gene3D" id="2.60.40.60">
    <property type="entry name" value="Cadherins"/>
    <property type="match status" value="5"/>
</dbReference>
<feature type="domain" description="Cadherin" evidence="7">
    <location>
        <begin position="915"/>
        <end position="1008"/>
    </location>
</feature>
<keyword evidence="9" id="KW-1185">Reference proteome</keyword>
<evidence type="ECO:0000256" key="1">
    <source>
        <dbReference type="ARBA" id="ARBA00004167"/>
    </source>
</evidence>
<dbReference type="SUPFAM" id="SSF51120">
    <property type="entry name" value="beta-Roll"/>
    <property type="match status" value="4"/>
</dbReference>
<feature type="domain" description="Cadherin" evidence="7">
    <location>
        <begin position="1010"/>
        <end position="1110"/>
    </location>
</feature>
<protein>
    <submittedName>
        <fullName evidence="8">DUF4347 domain-containing protein</fullName>
    </submittedName>
</protein>
<feature type="domain" description="Cadherin" evidence="7">
    <location>
        <begin position="808"/>
        <end position="908"/>
    </location>
</feature>
<dbReference type="CDD" id="cd11304">
    <property type="entry name" value="Cadherin_repeat"/>
    <property type="match status" value="5"/>
</dbReference>
<keyword evidence="3" id="KW-0472">Membrane</keyword>
<dbReference type="EMBL" id="JAQMUC010000028">
    <property type="protein sequence ID" value="MDB9535207.1"/>
    <property type="molecule type" value="Genomic_DNA"/>
</dbReference>
<dbReference type="Gene3D" id="2.150.10.10">
    <property type="entry name" value="Serralysin-like metalloprotease, C-terminal"/>
    <property type="match status" value="5"/>
</dbReference>
<reference evidence="8 9" key="1">
    <citation type="submission" date="2023-01" db="EMBL/GenBank/DDBJ databases">
        <title>Genomes from the Australian National Cyanobacteria Reference Collection.</title>
        <authorList>
            <person name="Willis A."/>
            <person name="Lee E.M.F."/>
        </authorList>
    </citation>
    <scope>NUCLEOTIDE SEQUENCE [LARGE SCALE GENOMIC DNA]</scope>
    <source>
        <strain evidence="8 9">CS-1226</strain>
    </source>
</reference>
<dbReference type="Pfam" id="PF00353">
    <property type="entry name" value="HemolysinCabind"/>
    <property type="match status" value="6"/>
</dbReference>
<keyword evidence="4" id="KW-0325">Glycoprotein</keyword>
<evidence type="ECO:0000256" key="3">
    <source>
        <dbReference type="ARBA" id="ARBA00022989"/>
    </source>
</evidence>
<feature type="region of interest" description="Disordered" evidence="5">
    <location>
        <begin position="1409"/>
        <end position="1431"/>
    </location>
</feature>
<dbReference type="PRINTS" id="PR00205">
    <property type="entry name" value="CADHERIN"/>
</dbReference>
<dbReference type="RefSeq" id="WP_271795190.1">
    <property type="nucleotide sequence ID" value="NZ_JAQMUC010000028.1"/>
</dbReference>
<evidence type="ECO:0000256" key="5">
    <source>
        <dbReference type="SAM" id="MobiDB-lite"/>
    </source>
</evidence>
<dbReference type="SUPFAM" id="SSF63825">
    <property type="entry name" value="YWTD domain"/>
    <property type="match status" value="1"/>
</dbReference>
<dbReference type="InterPro" id="IPR011044">
    <property type="entry name" value="Quino_amine_DH_bsu"/>
</dbReference>